<dbReference type="OrthoDB" id="1325586at2"/>
<evidence type="ECO:0000313" key="2">
    <source>
        <dbReference type="Proteomes" id="UP000030111"/>
    </source>
</evidence>
<keyword evidence="2" id="KW-1185">Reference proteome</keyword>
<sequence length="270" mass="30189">MKLPVYIGLLLLAATSCKKTEEVQQTETVVTDTLPTPTTTRVNEPLVFEKQLGEGIIIDKTLPEYDANFNETGTLATDGFKKVQILEVTTKMANLKNSSDYCERAHFVKIKLNNKDHIVFGRQVFKIDSKSIFPVQDAVGDKFSIFSASAFEMGASDDDGLTDCDEYSMVLIENTSKQTLSLINAPSNKEHRDQMSIKSVVLFNDQGSSEEIYKATIIHDTLVVGIKATYQEGGGLFNIKSALKDNFSKSIITNYKRFEEDQMDELKKIK</sequence>
<gene>
    <name evidence="1" type="ORF">Q766_14695</name>
</gene>
<dbReference type="PROSITE" id="PS51257">
    <property type="entry name" value="PROKAR_LIPOPROTEIN"/>
    <property type="match status" value="1"/>
</dbReference>
<dbReference type="EMBL" id="JRLY01000012">
    <property type="protein sequence ID" value="KGO92133.1"/>
    <property type="molecule type" value="Genomic_DNA"/>
</dbReference>
<protein>
    <recommendedName>
        <fullName evidence="3">Lipoprotein</fullName>
    </recommendedName>
</protein>
<reference evidence="1 2" key="1">
    <citation type="submission" date="2013-09" db="EMBL/GenBank/DDBJ databases">
        <authorList>
            <person name="Zeng Z."/>
            <person name="Chen C."/>
        </authorList>
    </citation>
    <scope>NUCLEOTIDE SEQUENCE [LARGE SCALE GENOMIC DNA]</scope>
    <source>
        <strain evidence="1 2">WB 4.1-42</strain>
    </source>
</reference>
<evidence type="ECO:0008006" key="3">
    <source>
        <dbReference type="Google" id="ProtNLM"/>
    </source>
</evidence>
<organism evidence="1 2">
    <name type="scientific">Flavobacterium subsaxonicum WB 4.1-42 = DSM 21790</name>
    <dbReference type="NCBI Taxonomy" id="1121898"/>
    <lineage>
        <taxon>Bacteria</taxon>
        <taxon>Pseudomonadati</taxon>
        <taxon>Bacteroidota</taxon>
        <taxon>Flavobacteriia</taxon>
        <taxon>Flavobacteriales</taxon>
        <taxon>Flavobacteriaceae</taxon>
        <taxon>Flavobacterium</taxon>
    </lineage>
</organism>
<dbReference type="AlphaFoldDB" id="A0A0A2MKY6"/>
<comment type="caution">
    <text evidence="1">The sequence shown here is derived from an EMBL/GenBank/DDBJ whole genome shotgun (WGS) entry which is preliminary data.</text>
</comment>
<evidence type="ECO:0000313" key="1">
    <source>
        <dbReference type="EMBL" id="KGO92133.1"/>
    </source>
</evidence>
<proteinExistence type="predicted"/>
<name>A0A0A2MKY6_9FLAO</name>
<dbReference type="STRING" id="1121898.GCA_000422725_03279"/>
<accession>A0A0A2MKY6</accession>
<dbReference type="RefSeq" id="WP_026991257.1">
    <property type="nucleotide sequence ID" value="NZ_AUGP01000028.1"/>
</dbReference>
<dbReference type="Proteomes" id="UP000030111">
    <property type="component" value="Unassembled WGS sequence"/>
</dbReference>
<dbReference type="eggNOG" id="ENOG502ZYIK">
    <property type="taxonomic scope" value="Bacteria"/>
</dbReference>